<sequence length="198" mass="21461">MWVVKLGGSLSTDPALPAWLELLAGLGSGRVVIVPGGGGLADEVRRLQSHWAFDDLPAHNMAILAMAQNAYLMQALQPGLQIVCAEVDIVRVLRLGRTALWAPLVLLRQTADETTNWDVTSDSIALALARHLNAERLVVVKRCEVGNASAQELVDQGVLDLHFAQLAHHAAFPIDVIDCDAHQQVRSLLLGDTRMADR</sequence>
<gene>
    <name evidence="2" type="ORF">C7444_13212</name>
</gene>
<dbReference type="AlphaFoldDB" id="A0A318GUR2"/>
<keyword evidence="2" id="KW-0418">Kinase</keyword>
<name>A0A318GUR2_9BURK</name>
<evidence type="ECO:0000313" key="2">
    <source>
        <dbReference type="EMBL" id="PXW91568.1"/>
    </source>
</evidence>
<dbReference type="EMBL" id="QJJS01000032">
    <property type="protein sequence ID" value="PXW91568.1"/>
    <property type="molecule type" value="Genomic_DNA"/>
</dbReference>
<dbReference type="InterPro" id="IPR001048">
    <property type="entry name" value="Asp/Glu/Uridylate_kinase"/>
</dbReference>
<dbReference type="Gene3D" id="3.40.1160.10">
    <property type="entry name" value="Acetylglutamate kinase-like"/>
    <property type="match status" value="1"/>
</dbReference>
<evidence type="ECO:0000259" key="1">
    <source>
        <dbReference type="Pfam" id="PF00696"/>
    </source>
</evidence>
<dbReference type="RefSeq" id="WP_110402569.1">
    <property type="nucleotide sequence ID" value="NZ_QJJS01000032.1"/>
</dbReference>
<dbReference type="Pfam" id="PF00696">
    <property type="entry name" value="AA_kinase"/>
    <property type="match status" value="1"/>
</dbReference>
<keyword evidence="3" id="KW-1185">Reference proteome</keyword>
<protein>
    <submittedName>
        <fullName evidence="2">Amino acid kinase family protein</fullName>
    </submittedName>
</protein>
<reference evidence="2 3" key="1">
    <citation type="submission" date="2018-05" db="EMBL/GenBank/DDBJ databases">
        <title>Genomic Encyclopedia of Type Strains, Phase IV (KMG-IV): sequencing the most valuable type-strain genomes for metagenomic binning, comparative biology and taxonomic classification.</title>
        <authorList>
            <person name="Goeker M."/>
        </authorList>
    </citation>
    <scope>NUCLEOTIDE SEQUENCE [LARGE SCALE GENOMIC DNA]</scope>
    <source>
        <strain evidence="2 3">DSM 566</strain>
    </source>
</reference>
<accession>A0A318GUR2</accession>
<keyword evidence="2" id="KW-0808">Transferase</keyword>
<feature type="domain" description="Aspartate/glutamate/uridylate kinase" evidence="1">
    <location>
        <begin position="2"/>
        <end position="141"/>
    </location>
</feature>
<dbReference type="SUPFAM" id="SSF53633">
    <property type="entry name" value="Carbamate kinase-like"/>
    <property type="match status" value="1"/>
</dbReference>
<dbReference type="InterPro" id="IPR036393">
    <property type="entry name" value="AceGlu_kinase-like_sf"/>
</dbReference>
<evidence type="ECO:0000313" key="3">
    <source>
        <dbReference type="Proteomes" id="UP000247811"/>
    </source>
</evidence>
<comment type="caution">
    <text evidence="2">The sequence shown here is derived from an EMBL/GenBank/DDBJ whole genome shotgun (WGS) entry which is preliminary data.</text>
</comment>
<dbReference type="GO" id="GO:0016301">
    <property type="term" value="F:kinase activity"/>
    <property type="evidence" value="ECO:0007669"/>
    <property type="project" value="UniProtKB-KW"/>
</dbReference>
<dbReference type="OrthoDB" id="8526978at2"/>
<dbReference type="Proteomes" id="UP000247811">
    <property type="component" value="Unassembled WGS sequence"/>
</dbReference>
<proteinExistence type="predicted"/>
<organism evidence="2 3">
    <name type="scientific">Sphaerotilus hippei</name>
    <dbReference type="NCBI Taxonomy" id="744406"/>
    <lineage>
        <taxon>Bacteria</taxon>
        <taxon>Pseudomonadati</taxon>
        <taxon>Pseudomonadota</taxon>
        <taxon>Betaproteobacteria</taxon>
        <taxon>Burkholderiales</taxon>
        <taxon>Sphaerotilaceae</taxon>
        <taxon>Sphaerotilus</taxon>
    </lineage>
</organism>